<protein>
    <submittedName>
        <fullName evidence="1">Uncharacterized protein</fullName>
    </submittedName>
</protein>
<reference evidence="1 2" key="1">
    <citation type="submission" date="2017-08" db="EMBL/GenBank/DDBJ databases">
        <authorList>
            <person name="de Groot N.N."/>
        </authorList>
    </citation>
    <scope>NUCLEOTIDE SEQUENCE [LARGE SCALE GENOMIC DNA]</scope>
    <source>
        <strain evidence="1 2">JC85</strain>
    </source>
</reference>
<dbReference type="AlphaFoldDB" id="A0A285UJX5"/>
<organism evidence="1 2">
    <name type="scientific">Rhizobium subbaraonis</name>
    <dbReference type="NCBI Taxonomy" id="908946"/>
    <lineage>
        <taxon>Bacteria</taxon>
        <taxon>Pseudomonadati</taxon>
        <taxon>Pseudomonadota</taxon>
        <taxon>Alphaproteobacteria</taxon>
        <taxon>Hyphomicrobiales</taxon>
        <taxon>Rhizobiaceae</taxon>
        <taxon>Rhizobium/Agrobacterium group</taxon>
        <taxon>Rhizobium</taxon>
    </lineage>
</organism>
<accession>A0A285UJX5</accession>
<dbReference type="Proteomes" id="UP000219167">
    <property type="component" value="Unassembled WGS sequence"/>
</dbReference>
<gene>
    <name evidence="1" type="ORF">SAMN05892877_109248</name>
</gene>
<proteinExistence type="predicted"/>
<dbReference type="EMBL" id="OBQD01000009">
    <property type="protein sequence ID" value="SOC42195.1"/>
    <property type="molecule type" value="Genomic_DNA"/>
</dbReference>
<keyword evidence="2" id="KW-1185">Reference proteome</keyword>
<name>A0A285UJX5_9HYPH</name>
<sequence length="80" mass="9487">MVSSNFPCKCTRKALARSHLPRASLFLEFLWKEARGDTYLIWTDFIKFKYDFYLQVFVRISDRPQACRPLPLFAQLNGPR</sequence>
<evidence type="ECO:0000313" key="1">
    <source>
        <dbReference type="EMBL" id="SOC42195.1"/>
    </source>
</evidence>
<evidence type="ECO:0000313" key="2">
    <source>
        <dbReference type="Proteomes" id="UP000219167"/>
    </source>
</evidence>